<dbReference type="InterPro" id="IPR003439">
    <property type="entry name" value="ABC_transporter-like_ATP-bd"/>
</dbReference>
<evidence type="ECO:0000256" key="6">
    <source>
        <dbReference type="ARBA" id="ARBA00023251"/>
    </source>
</evidence>
<accession>A0ABS4WAZ5</accession>
<keyword evidence="10" id="KW-1185">Reference proteome</keyword>
<organism evidence="9 10">
    <name type="scientific">Paeniglutamicibacter psychrophenolicus</name>
    <dbReference type="NCBI Taxonomy" id="257454"/>
    <lineage>
        <taxon>Bacteria</taxon>
        <taxon>Bacillati</taxon>
        <taxon>Actinomycetota</taxon>
        <taxon>Actinomycetes</taxon>
        <taxon>Micrococcales</taxon>
        <taxon>Micrococcaceae</taxon>
        <taxon>Paeniglutamicibacter</taxon>
    </lineage>
</organism>
<evidence type="ECO:0000256" key="5">
    <source>
        <dbReference type="ARBA" id="ARBA00022840"/>
    </source>
</evidence>
<dbReference type="SUPFAM" id="SSF52540">
    <property type="entry name" value="P-loop containing nucleoside triphosphate hydrolases"/>
    <property type="match status" value="1"/>
</dbReference>
<name>A0ABS4WAZ5_9MICC</name>
<protein>
    <submittedName>
        <fullName evidence="9">ABC-2 type transport system ATP-binding protein</fullName>
    </submittedName>
</protein>
<evidence type="ECO:0000256" key="4">
    <source>
        <dbReference type="ARBA" id="ARBA00022741"/>
    </source>
</evidence>
<sequence>MSSNDNEVWGSPEAGTRKGSGMENVIEVQGLAKSFGHREALRGIDFEIPRGSVFGVIGPNGAGKTTAMRCLLDIIRPTAGQVRVLGTDPRRAGPAIRRRIGYLPGELALERRITGRRMMAHFAAISGPVAPGRIEELASRLGLELDRQSRKLSKGNKQKLGLVQAFMHDPELLILDEPTSGLDPLMQREFLGMVEDARGRGQTLFLSSHMIGEIEQAADRVAILRDGLIVRTATVEELRAGARRRLRVVAATDPETLAGALEPLPGLELLDTKRLGEGAGALEARFAGEVGALLHALAGVEVLDLVLEEPDLEEAVLELYGSPPGNGRHRAGEPRP</sequence>
<dbReference type="Gene3D" id="3.40.50.300">
    <property type="entry name" value="P-loop containing nucleotide triphosphate hydrolases"/>
    <property type="match status" value="1"/>
</dbReference>
<comment type="subcellular location">
    <subcellularLocation>
        <location evidence="1">Cell membrane</location>
        <topology evidence="1">Peripheral membrane protein</topology>
    </subcellularLocation>
</comment>
<evidence type="ECO:0000256" key="7">
    <source>
        <dbReference type="SAM" id="MobiDB-lite"/>
    </source>
</evidence>
<feature type="region of interest" description="Disordered" evidence="7">
    <location>
        <begin position="1"/>
        <end position="22"/>
    </location>
</feature>
<dbReference type="InterPro" id="IPR003593">
    <property type="entry name" value="AAA+_ATPase"/>
</dbReference>
<dbReference type="PANTHER" id="PTHR42711">
    <property type="entry name" value="ABC TRANSPORTER ATP-BINDING PROTEIN"/>
    <property type="match status" value="1"/>
</dbReference>
<reference evidence="9 10" key="1">
    <citation type="submission" date="2021-03" db="EMBL/GenBank/DDBJ databases">
        <title>Sequencing the genomes of 1000 actinobacteria strains.</title>
        <authorList>
            <person name="Klenk H.-P."/>
        </authorList>
    </citation>
    <scope>NUCLEOTIDE SEQUENCE [LARGE SCALE GENOMIC DNA]</scope>
    <source>
        <strain evidence="9 10">DSM 15454</strain>
    </source>
</reference>
<dbReference type="RefSeq" id="WP_425355035.1">
    <property type="nucleotide sequence ID" value="NZ_BAAAMI010000005.1"/>
</dbReference>
<evidence type="ECO:0000313" key="10">
    <source>
        <dbReference type="Proteomes" id="UP000766570"/>
    </source>
</evidence>
<gene>
    <name evidence="9" type="ORF">JOF46_001257</name>
</gene>
<dbReference type="Pfam" id="PF00005">
    <property type="entry name" value="ABC_tran"/>
    <property type="match status" value="1"/>
</dbReference>
<evidence type="ECO:0000256" key="1">
    <source>
        <dbReference type="ARBA" id="ARBA00004202"/>
    </source>
</evidence>
<evidence type="ECO:0000313" key="9">
    <source>
        <dbReference type="EMBL" id="MBP2373345.1"/>
    </source>
</evidence>
<dbReference type="PROSITE" id="PS50893">
    <property type="entry name" value="ABC_TRANSPORTER_2"/>
    <property type="match status" value="1"/>
</dbReference>
<dbReference type="Proteomes" id="UP000766570">
    <property type="component" value="Unassembled WGS sequence"/>
</dbReference>
<proteinExistence type="inferred from homology"/>
<dbReference type="PANTHER" id="PTHR42711:SF5">
    <property type="entry name" value="ABC TRANSPORTER ATP-BINDING PROTEIN NATA"/>
    <property type="match status" value="1"/>
</dbReference>
<dbReference type="PROSITE" id="PS00211">
    <property type="entry name" value="ABC_TRANSPORTER_1"/>
    <property type="match status" value="1"/>
</dbReference>
<comment type="similarity">
    <text evidence="2">Belongs to the ABC transporter superfamily.</text>
</comment>
<keyword evidence="4" id="KW-0547">Nucleotide-binding</keyword>
<keyword evidence="3" id="KW-0813">Transport</keyword>
<dbReference type="CDD" id="cd03230">
    <property type="entry name" value="ABC_DR_subfamily_A"/>
    <property type="match status" value="1"/>
</dbReference>
<comment type="caution">
    <text evidence="9">The sequence shown here is derived from an EMBL/GenBank/DDBJ whole genome shotgun (WGS) entry which is preliminary data.</text>
</comment>
<evidence type="ECO:0000256" key="3">
    <source>
        <dbReference type="ARBA" id="ARBA00022448"/>
    </source>
</evidence>
<dbReference type="GO" id="GO:0005524">
    <property type="term" value="F:ATP binding"/>
    <property type="evidence" value="ECO:0007669"/>
    <property type="project" value="UniProtKB-KW"/>
</dbReference>
<evidence type="ECO:0000259" key="8">
    <source>
        <dbReference type="PROSITE" id="PS50893"/>
    </source>
</evidence>
<keyword evidence="6" id="KW-0046">Antibiotic resistance</keyword>
<dbReference type="InterPro" id="IPR050763">
    <property type="entry name" value="ABC_transporter_ATP-binding"/>
</dbReference>
<dbReference type="SMART" id="SM00382">
    <property type="entry name" value="AAA"/>
    <property type="match status" value="1"/>
</dbReference>
<dbReference type="InterPro" id="IPR027417">
    <property type="entry name" value="P-loop_NTPase"/>
</dbReference>
<keyword evidence="5 9" id="KW-0067">ATP-binding</keyword>
<dbReference type="EMBL" id="JAGIOE010000001">
    <property type="protein sequence ID" value="MBP2373345.1"/>
    <property type="molecule type" value="Genomic_DNA"/>
</dbReference>
<feature type="domain" description="ABC transporter" evidence="8">
    <location>
        <begin position="26"/>
        <end position="251"/>
    </location>
</feature>
<dbReference type="InterPro" id="IPR017871">
    <property type="entry name" value="ABC_transporter-like_CS"/>
</dbReference>
<evidence type="ECO:0000256" key="2">
    <source>
        <dbReference type="ARBA" id="ARBA00005417"/>
    </source>
</evidence>